<accession>A0A5B7K1E3</accession>
<comment type="caution">
    <text evidence="1">The sequence shown here is derived from an EMBL/GenBank/DDBJ whole genome shotgun (WGS) entry which is preliminary data.</text>
</comment>
<name>A0A5B7K1E3_PORTR</name>
<proteinExistence type="predicted"/>
<protein>
    <submittedName>
        <fullName evidence="1">Uncharacterized protein</fullName>
    </submittedName>
</protein>
<dbReference type="Proteomes" id="UP000324222">
    <property type="component" value="Unassembled WGS sequence"/>
</dbReference>
<organism evidence="1 2">
    <name type="scientific">Portunus trituberculatus</name>
    <name type="common">Swimming crab</name>
    <name type="synonym">Neptunus trituberculatus</name>
    <dbReference type="NCBI Taxonomy" id="210409"/>
    <lineage>
        <taxon>Eukaryota</taxon>
        <taxon>Metazoa</taxon>
        <taxon>Ecdysozoa</taxon>
        <taxon>Arthropoda</taxon>
        <taxon>Crustacea</taxon>
        <taxon>Multicrustacea</taxon>
        <taxon>Malacostraca</taxon>
        <taxon>Eumalacostraca</taxon>
        <taxon>Eucarida</taxon>
        <taxon>Decapoda</taxon>
        <taxon>Pleocyemata</taxon>
        <taxon>Brachyura</taxon>
        <taxon>Eubrachyura</taxon>
        <taxon>Portunoidea</taxon>
        <taxon>Portunidae</taxon>
        <taxon>Portuninae</taxon>
        <taxon>Portunus</taxon>
    </lineage>
</organism>
<dbReference type="EMBL" id="VSRR010123968">
    <property type="protein sequence ID" value="MPD00696.1"/>
    <property type="molecule type" value="Genomic_DNA"/>
</dbReference>
<gene>
    <name evidence="1" type="ORF">E2C01_096188</name>
</gene>
<evidence type="ECO:0000313" key="1">
    <source>
        <dbReference type="EMBL" id="MPD00696.1"/>
    </source>
</evidence>
<reference evidence="1 2" key="1">
    <citation type="submission" date="2019-05" db="EMBL/GenBank/DDBJ databases">
        <title>Another draft genome of Portunus trituberculatus and its Hox gene families provides insights of decapod evolution.</title>
        <authorList>
            <person name="Jeong J.-H."/>
            <person name="Song I."/>
            <person name="Kim S."/>
            <person name="Choi T."/>
            <person name="Kim D."/>
            <person name="Ryu S."/>
            <person name="Kim W."/>
        </authorList>
    </citation>
    <scope>NUCLEOTIDE SEQUENCE [LARGE SCALE GENOMIC DNA]</scope>
    <source>
        <tissue evidence="1">Muscle</tissue>
    </source>
</reference>
<keyword evidence="2" id="KW-1185">Reference proteome</keyword>
<evidence type="ECO:0000313" key="2">
    <source>
        <dbReference type="Proteomes" id="UP000324222"/>
    </source>
</evidence>
<dbReference type="AlphaFoldDB" id="A0A5B7K1E3"/>
<sequence length="34" mass="3949">MVSIQLIPPITRCHSRSITLSFFRFFVSLFPHIG</sequence>